<dbReference type="PANTHER" id="PTHR37285:SF5">
    <property type="entry name" value="SPORE WALL MATURATION PROTEIN DIT1"/>
    <property type="match status" value="1"/>
</dbReference>
<keyword evidence="4" id="KW-1185">Reference proteome</keyword>
<dbReference type="AlphaFoldDB" id="A0A317UAI2"/>
<comment type="caution">
    <text evidence="1">The sequence shown here is derived from an EMBL/GenBank/DDBJ whole genome shotgun (WGS) entry which is preliminary data.</text>
</comment>
<dbReference type="Proteomes" id="UP000287374">
    <property type="component" value="Unassembled WGS sequence"/>
</dbReference>
<dbReference type="Pfam" id="PF05141">
    <property type="entry name" value="DIT1_PvcA"/>
    <property type="match status" value="1"/>
</dbReference>
<evidence type="ECO:0000313" key="1">
    <source>
        <dbReference type="EMBL" id="PWY57667.1"/>
    </source>
</evidence>
<dbReference type="EMBL" id="RZGX01000002">
    <property type="protein sequence ID" value="RUR25866.1"/>
    <property type="molecule type" value="Genomic_DNA"/>
</dbReference>
<evidence type="ECO:0000313" key="2">
    <source>
        <dbReference type="EMBL" id="RUR25866.1"/>
    </source>
</evidence>
<accession>A0A317UAI2</accession>
<reference evidence="2 4" key="2">
    <citation type="submission" date="2018-12" db="EMBL/GenBank/DDBJ databases">
        <title>Legionella sp,whole genome shotgun sequence.</title>
        <authorList>
            <person name="Wu H."/>
        </authorList>
    </citation>
    <scope>NUCLEOTIDE SEQUENCE [LARGE SCALE GENOMIC DNA]</scope>
    <source>
        <strain evidence="2">Km489</strain>
        <strain evidence="4">km489</strain>
    </source>
</reference>
<dbReference type="InterPro" id="IPR007817">
    <property type="entry name" value="Isocyanide_synthase_DIT1"/>
</dbReference>
<reference evidence="1 3" key="1">
    <citation type="submission" date="2018-05" db="EMBL/GenBank/DDBJ databases">
        <title>Legionella qingyii sp.nov., whole genome shotgun sequence.</title>
        <authorList>
            <person name="Wu H."/>
            <person name="Zhu Q."/>
            <person name="Hu C."/>
        </authorList>
    </citation>
    <scope>NUCLEOTIDE SEQUENCE [LARGE SCALE GENOMIC DNA]</scope>
    <source>
        <strain evidence="1 3">HEB18</strain>
    </source>
</reference>
<proteinExistence type="predicted"/>
<evidence type="ECO:0000313" key="4">
    <source>
        <dbReference type="Proteomes" id="UP000287374"/>
    </source>
</evidence>
<evidence type="ECO:0000313" key="3">
    <source>
        <dbReference type="Proteomes" id="UP000247152"/>
    </source>
</evidence>
<gene>
    <name evidence="1" type="ORF">DGG96_00810</name>
    <name evidence="2" type="ORF">ELY20_01580</name>
</gene>
<dbReference type="PANTHER" id="PTHR37285">
    <property type="entry name" value="SPORE WALL MATURATION PROTEIN DIT1"/>
    <property type="match status" value="1"/>
</dbReference>
<dbReference type="OrthoDB" id="860574at2"/>
<dbReference type="EMBL" id="QHJG01000001">
    <property type="protein sequence ID" value="PWY57667.1"/>
    <property type="molecule type" value="Genomic_DNA"/>
</dbReference>
<dbReference type="RefSeq" id="WP_110141117.1">
    <property type="nucleotide sequence ID" value="NZ_QHJG01000001.1"/>
</dbReference>
<protein>
    <submittedName>
        <fullName evidence="1">Pyoverdine/dityrosine biosynthesis protein</fullName>
    </submittedName>
</protein>
<sequence length="347" mass="39459">MPYLLITNKILNLLSEHRRIPEDEKIDHSVAEFSDKVIKKIDSMVTKGEKIRIVAPAFPEKAPVRGKTLSDSPDMAELLSLEHLNNLCKKIESVYGPGAEVVIYTDGFAFADVFPDIHSKEKRENYLTKLQGMIEKNDLKNIKIINLAGQVDLNQYAETEEHFRQRLKTPQNDEDRNSINLYRGQIQFFTTELKMGYPEKSGSKIKKEAEIIARGVARMSAALSEYLSIIEPDALRISCHPKTVASDKIGLWLHEDHPEGGTPWHNAAVFELSELTNKCIVSFMKAQEAKEKGYLLQMDQEGNPSHFEAKSIYRHACTLQSFFRRAHQKKLALALEEQQDLSPPPSR</sequence>
<dbReference type="Proteomes" id="UP000247152">
    <property type="component" value="Unassembled WGS sequence"/>
</dbReference>
<name>A0A317UAI2_9GAMM</name>
<organism evidence="1 3">
    <name type="scientific">Legionella qingyii</name>
    <dbReference type="NCBI Taxonomy" id="2184757"/>
    <lineage>
        <taxon>Bacteria</taxon>
        <taxon>Pseudomonadati</taxon>
        <taxon>Pseudomonadota</taxon>
        <taxon>Gammaproteobacteria</taxon>
        <taxon>Legionellales</taxon>
        <taxon>Legionellaceae</taxon>
        <taxon>Legionella</taxon>
    </lineage>
</organism>